<dbReference type="PANTHER" id="PTHR21503:SF8">
    <property type="entry name" value="F-BOX ASSOCIATED DOMAIN-CONTAINING PROTEIN-RELATED"/>
    <property type="match status" value="1"/>
</dbReference>
<dbReference type="Pfam" id="PF07735">
    <property type="entry name" value="FBA_2"/>
    <property type="match status" value="1"/>
</dbReference>
<keyword evidence="1" id="KW-1133">Transmembrane helix</keyword>
<dbReference type="PANTHER" id="PTHR21503">
    <property type="entry name" value="F-BOX-CONTAINING HYPOTHETICAL PROTEIN C.ELEGANS"/>
    <property type="match status" value="1"/>
</dbReference>
<dbReference type="WormBase" id="T02G6.5c">
    <property type="protein sequence ID" value="CE45319"/>
    <property type="gene ID" value="WBGene00011388"/>
</dbReference>
<proteinExistence type="predicted"/>
<dbReference type="FunCoup" id="E1B6V8">
    <property type="interactions" value="820"/>
</dbReference>
<sequence>MERPPNSLADSCSKLKIFKIAVKFLMLATIMTAFIVIFFKMPGKVFCSHDYTYFKTFQLLISDVVFKTILFEAMDEVLSNSLLDEFLDILFRTLCHLQHKLWVKIFRLYKKPFNLHNLPYPAYRKIVLQMDICDMLQLSRTSSNTCLKTKKVNRKIYKLMISDPKLHDNNLITEDPLRQVYVIESKADLDFIYSSIKRVYGKNEGMFSSANFNYWIRTFCEHQKEQEKFRSIPYANSEELHHLLNFINQSVIVDELDLLIHHNSLFGDYKSILSHQMLDNCHDVEIFGPDFSLRNDEVNILLDRINLSGKLSIECMFSSSFNKEILFNIPQLEIWNALSFTLQDVMNMNCEVIILQHHILKSLDINRLIHYWLAGKMPNLRRIRVNANPDAKMLRGIVNYAWHPRRRPQVFRDGLEQLDCENGMDIVRSDGRIATLLDHNSFVDFLVWPHSSL</sequence>
<dbReference type="RefSeq" id="NP_001251732.1">
    <property type="nucleotide sequence ID" value="NM_001264803.1"/>
</dbReference>
<evidence type="ECO:0000313" key="4">
    <source>
        <dbReference type="Proteomes" id="UP000001940"/>
    </source>
</evidence>
<dbReference type="eggNOG" id="ENOG502TJT8">
    <property type="taxonomic scope" value="Eukaryota"/>
</dbReference>
<organism evidence="3 4">
    <name type="scientific">Caenorhabditis elegans</name>
    <dbReference type="NCBI Taxonomy" id="6239"/>
    <lineage>
        <taxon>Eukaryota</taxon>
        <taxon>Metazoa</taxon>
        <taxon>Ecdysozoa</taxon>
        <taxon>Nematoda</taxon>
        <taxon>Chromadorea</taxon>
        <taxon>Rhabditida</taxon>
        <taxon>Rhabditina</taxon>
        <taxon>Rhabditomorpha</taxon>
        <taxon>Rhabditoidea</taxon>
        <taxon>Rhabditidae</taxon>
        <taxon>Peloderinae</taxon>
        <taxon>Caenorhabditis</taxon>
    </lineage>
</organism>
<dbReference type="AGR" id="WB:WBGene00011388"/>
<dbReference type="GeneID" id="173060"/>
<evidence type="ECO:0000259" key="2">
    <source>
        <dbReference type="PROSITE" id="PS50181"/>
    </source>
</evidence>
<keyword evidence="1" id="KW-0472">Membrane</keyword>
<reference evidence="3 4" key="1">
    <citation type="journal article" date="1998" name="Science">
        <title>Genome sequence of the nematode C. elegans: a platform for investigating biology.</title>
        <authorList>
            <consortium name="The C. elegans sequencing consortium"/>
            <person name="Sulson J.E."/>
            <person name="Waterston R."/>
        </authorList>
    </citation>
    <scope>NUCLEOTIDE SEQUENCE [LARGE SCALE GENOMIC DNA]</scope>
    <source>
        <strain evidence="3 4">Bristol N2</strain>
    </source>
</reference>
<dbReference type="EMBL" id="BX284601">
    <property type="protein sequence ID" value="CBW48436.1"/>
    <property type="molecule type" value="Genomic_DNA"/>
</dbReference>
<dbReference type="InterPro" id="IPR012885">
    <property type="entry name" value="F-box_Sdz-33"/>
</dbReference>
<name>E1B6V8_CAEEL</name>
<evidence type="ECO:0000256" key="1">
    <source>
        <dbReference type="SAM" id="Phobius"/>
    </source>
</evidence>
<dbReference type="InParanoid" id="E1B6V8"/>
<keyword evidence="4" id="KW-1185">Reference proteome</keyword>
<dbReference type="PROSITE" id="PS50181">
    <property type="entry name" value="FBOX"/>
    <property type="match status" value="1"/>
</dbReference>
<feature type="domain" description="F-box" evidence="2">
    <location>
        <begin position="112"/>
        <end position="160"/>
    </location>
</feature>
<accession>E1B6V8</accession>
<dbReference type="AlphaFoldDB" id="E1B6V8"/>
<evidence type="ECO:0000313" key="5">
    <source>
        <dbReference type="WormBase" id="T02G6.5c"/>
    </source>
</evidence>
<gene>
    <name evidence="3" type="ORF">CELE_T02G6.5</name>
    <name evidence="3 5" type="ORF">T02G6.5</name>
</gene>
<dbReference type="Proteomes" id="UP000001940">
    <property type="component" value="Chromosome I"/>
</dbReference>
<dbReference type="STRING" id="6239.T02G6.5c.1"/>
<dbReference type="InterPro" id="IPR001810">
    <property type="entry name" value="F-box_dom"/>
</dbReference>
<feature type="transmembrane region" description="Helical" evidence="1">
    <location>
        <begin position="20"/>
        <end position="39"/>
    </location>
</feature>
<protein>
    <submittedName>
        <fullName evidence="3">F-box domain-containing protein</fullName>
    </submittedName>
</protein>
<evidence type="ECO:0000313" key="3">
    <source>
        <dbReference type="EMBL" id="CBW48436.1"/>
    </source>
</evidence>
<dbReference type="Bgee" id="WBGene00011388">
    <property type="expression patterns" value="Expressed in embryo and 4 other cell types or tissues"/>
</dbReference>
<dbReference type="OrthoDB" id="5778587at2759"/>
<dbReference type="PaxDb" id="6239-T02G6.5c"/>
<dbReference type="CTD" id="173060"/>
<dbReference type="ExpressionAtlas" id="E1B6V8">
    <property type="expression patterns" value="baseline and differential"/>
</dbReference>
<dbReference type="PhylomeDB" id="E1B6V8"/>
<keyword evidence="1" id="KW-0812">Transmembrane</keyword>